<name>A0A6P8IM07_ACTTE</name>
<organism evidence="6 7">
    <name type="scientific">Actinia tenebrosa</name>
    <name type="common">Australian red waratah sea anemone</name>
    <dbReference type="NCBI Taxonomy" id="6105"/>
    <lineage>
        <taxon>Eukaryota</taxon>
        <taxon>Metazoa</taxon>
        <taxon>Cnidaria</taxon>
        <taxon>Anthozoa</taxon>
        <taxon>Hexacorallia</taxon>
        <taxon>Actiniaria</taxon>
        <taxon>Actiniidae</taxon>
        <taxon>Actinia</taxon>
    </lineage>
</organism>
<feature type="transmembrane region" description="Helical" evidence="5">
    <location>
        <begin position="287"/>
        <end position="308"/>
    </location>
</feature>
<dbReference type="InterPro" id="IPR036291">
    <property type="entry name" value="NAD(P)-bd_dom_sf"/>
</dbReference>
<dbReference type="Pfam" id="PF00106">
    <property type="entry name" value="adh_short"/>
    <property type="match status" value="1"/>
</dbReference>
<dbReference type="SUPFAM" id="SSF51735">
    <property type="entry name" value="NAD(P)-binding Rossmann-fold domains"/>
    <property type="match status" value="1"/>
</dbReference>
<dbReference type="GO" id="GO:0016491">
    <property type="term" value="F:oxidoreductase activity"/>
    <property type="evidence" value="ECO:0007669"/>
    <property type="project" value="UniProtKB-KW"/>
</dbReference>
<dbReference type="FunFam" id="3.40.50.720:FF:000137">
    <property type="entry name" value="Hydroxysteroid (17-beta) dehydrogenase 3"/>
    <property type="match status" value="1"/>
</dbReference>
<keyword evidence="5" id="KW-0472">Membrane</keyword>
<sequence length="329" mass="36906">MRFDRLTRNMADSVLSVVGAAFLAYHGLNFGLQVLQGIRTFILPSLGFKKNFKRSFGSWAVVTGCTDGIGKSYVKQLAKQGINIVLISRNMEKLKNVDQEIRSLYNVNTKIIVMDFSGGPEIYEGLEEKLKDLEIGILVNNVGVGDSCPDFFLMSSVQDDLKMLNVNVLSVVMMMHIILPGMVSRKKGLVINVSSVAGSMPMPLIATYSATKAFVDFFSRSLNTEYSSKGITVQCVMPMFVSTNMTKNMPTSALVPTGDNFVNQALGTVGVEPRTCGYWSHSLQAWVFYNILPGWLRSYIIWKIWYGIRTMVYKRRRRQEEQQKSGHND</sequence>
<dbReference type="PIRSF" id="PIRSF000126">
    <property type="entry name" value="11-beta-HSD1"/>
    <property type="match status" value="1"/>
</dbReference>
<evidence type="ECO:0000313" key="7">
    <source>
        <dbReference type="RefSeq" id="XP_031568031.1"/>
    </source>
</evidence>
<evidence type="ECO:0000256" key="3">
    <source>
        <dbReference type="ARBA" id="ARBA00023002"/>
    </source>
</evidence>
<dbReference type="KEGG" id="aten:116302799"/>
<dbReference type="PRINTS" id="PR00080">
    <property type="entry name" value="SDRFAMILY"/>
</dbReference>
<keyword evidence="3" id="KW-0560">Oxidoreductase</keyword>
<dbReference type="GeneID" id="116302799"/>
<dbReference type="OrthoDB" id="5968326at2759"/>
<dbReference type="InterPro" id="IPR051019">
    <property type="entry name" value="VLCFA-Steroid_DH"/>
</dbReference>
<dbReference type="InParanoid" id="A0A6P8IM07"/>
<dbReference type="PRINTS" id="PR00081">
    <property type="entry name" value="GDHRDH"/>
</dbReference>
<evidence type="ECO:0000313" key="6">
    <source>
        <dbReference type="Proteomes" id="UP000515163"/>
    </source>
</evidence>
<keyword evidence="5" id="KW-1133">Transmembrane helix</keyword>
<comment type="similarity">
    <text evidence="1 4">Belongs to the short-chain dehydrogenases/reductases (SDR) family.</text>
</comment>
<accession>A0A6P8IM07</accession>
<dbReference type="Gene3D" id="3.40.50.720">
    <property type="entry name" value="NAD(P)-binding Rossmann-like Domain"/>
    <property type="match status" value="1"/>
</dbReference>
<dbReference type="PANTHER" id="PTHR43899:SF13">
    <property type="entry name" value="RH59310P"/>
    <property type="match status" value="1"/>
</dbReference>
<dbReference type="FunCoup" id="A0A6P8IM07">
    <property type="interactions" value="1597"/>
</dbReference>
<gene>
    <name evidence="7" type="primary">LOC116302799</name>
</gene>
<reference evidence="7" key="1">
    <citation type="submission" date="2025-08" db="UniProtKB">
        <authorList>
            <consortium name="RefSeq"/>
        </authorList>
    </citation>
    <scope>IDENTIFICATION</scope>
    <source>
        <tissue evidence="7">Tentacle</tissue>
    </source>
</reference>
<dbReference type="PANTHER" id="PTHR43899">
    <property type="entry name" value="RH59310P"/>
    <property type="match status" value="1"/>
</dbReference>
<evidence type="ECO:0000256" key="4">
    <source>
        <dbReference type="RuleBase" id="RU000363"/>
    </source>
</evidence>
<protein>
    <submittedName>
        <fullName evidence="7">Very-long-chain 3-oxoacyl-CoA reductase-B-like</fullName>
    </submittedName>
</protein>
<dbReference type="CDD" id="cd05356">
    <property type="entry name" value="17beta-HSD1_like_SDR_c"/>
    <property type="match status" value="1"/>
</dbReference>
<dbReference type="Proteomes" id="UP000515163">
    <property type="component" value="Unplaced"/>
</dbReference>
<dbReference type="AlphaFoldDB" id="A0A6P8IM07"/>
<dbReference type="InterPro" id="IPR002347">
    <property type="entry name" value="SDR_fam"/>
</dbReference>
<dbReference type="RefSeq" id="XP_031568031.1">
    <property type="nucleotide sequence ID" value="XM_031712171.1"/>
</dbReference>
<keyword evidence="2" id="KW-0521">NADP</keyword>
<evidence type="ECO:0000256" key="2">
    <source>
        <dbReference type="ARBA" id="ARBA00022857"/>
    </source>
</evidence>
<keyword evidence="6" id="KW-1185">Reference proteome</keyword>
<feature type="transmembrane region" description="Helical" evidence="5">
    <location>
        <begin position="164"/>
        <end position="183"/>
    </location>
</feature>
<keyword evidence="5" id="KW-0812">Transmembrane</keyword>
<evidence type="ECO:0000256" key="5">
    <source>
        <dbReference type="SAM" id="Phobius"/>
    </source>
</evidence>
<proteinExistence type="inferred from homology"/>
<dbReference type="GO" id="GO:0005783">
    <property type="term" value="C:endoplasmic reticulum"/>
    <property type="evidence" value="ECO:0007669"/>
    <property type="project" value="TreeGrafter"/>
</dbReference>
<evidence type="ECO:0000256" key="1">
    <source>
        <dbReference type="ARBA" id="ARBA00006484"/>
    </source>
</evidence>